<keyword evidence="2 7" id="KW-0813">Transport</keyword>
<feature type="transmembrane region" description="Helical" evidence="7">
    <location>
        <begin position="119"/>
        <end position="141"/>
    </location>
</feature>
<dbReference type="Gene3D" id="1.10.3720.10">
    <property type="entry name" value="MetI-like"/>
    <property type="match status" value="1"/>
</dbReference>
<gene>
    <name evidence="9" type="primary">gsiC</name>
    <name evidence="9" type="ORF">SCABRO_00794</name>
</gene>
<feature type="domain" description="ABC transmembrane type-1" evidence="8">
    <location>
        <begin position="113"/>
        <end position="317"/>
    </location>
</feature>
<dbReference type="EMBL" id="JRYO01000056">
    <property type="protein sequence ID" value="KHE93499.1"/>
    <property type="molecule type" value="Genomic_DNA"/>
</dbReference>
<dbReference type="Pfam" id="PF00528">
    <property type="entry name" value="BPD_transp_1"/>
    <property type="match status" value="1"/>
</dbReference>
<keyword evidence="3" id="KW-1003">Cell membrane</keyword>
<feature type="transmembrane region" description="Helical" evidence="7">
    <location>
        <begin position="194"/>
        <end position="214"/>
    </location>
</feature>
<feature type="transmembrane region" description="Helical" evidence="7">
    <location>
        <begin position="253"/>
        <end position="275"/>
    </location>
</feature>
<protein>
    <submittedName>
        <fullName evidence="9">Glutathione transport system permease protein GsiC</fullName>
    </submittedName>
</protein>
<dbReference type="Proteomes" id="UP000030652">
    <property type="component" value="Unassembled WGS sequence"/>
</dbReference>
<proteinExistence type="inferred from homology"/>
<dbReference type="eggNOG" id="COG0601">
    <property type="taxonomic scope" value="Bacteria"/>
</dbReference>
<comment type="subcellular location">
    <subcellularLocation>
        <location evidence="1 7">Cell membrane</location>
        <topology evidence="1 7">Multi-pass membrane protein</topology>
    </subcellularLocation>
</comment>
<comment type="caution">
    <text evidence="9">The sequence shown here is derived from an EMBL/GenBank/DDBJ whole genome shotgun (WGS) entry which is preliminary data.</text>
</comment>
<feature type="transmembrane region" description="Helical" evidence="7">
    <location>
        <begin position="12"/>
        <end position="32"/>
    </location>
</feature>
<reference evidence="9 10" key="1">
    <citation type="submission" date="2014-10" db="EMBL/GenBank/DDBJ databases">
        <title>Draft genome of anammox bacterium scalindua brodae, obtained using differential coverage binning of sequence data from two enrichment reactors.</title>
        <authorList>
            <person name="Speth D.R."/>
            <person name="Russ L."/>
            <person name="Kartal B."/>
            <person name="Op den Camp H.J."/>
            <person name="Dutilh B.E."/>
            <person name="Jetten M.S."/>
        </authorList>
    </citation>
    <scope>NUCLEOTIDE SEQUENCE [LARGE SCALE GENOMIC DNA]</scope>
    <source>
        <strain evidence="9">RU1</strain>
    </source>
</reference>
<name>A0A0B0ELL2_9BACT</name>
<feature type="transmembrane region" description="Helical" evidence="7">
    <location>
        <begin position="295"/>
        <end position="321"/>
    </location>
</feature>
<evidence type="ECO:0000256" key="4">
    <source>
        <dbReference type="ARBA" id="ARBA00022692"/>
    </source>
</evidence>
<sequence length="328" mass="37644">MNIFTFAIRRVLYFLPVILLVNLLTFFLFFVLNPPDMMAKKILGDKNVTPEAIEKWKRDHSYHLPRVFNSEEKGFSKITQTIFVQKSARLLKFDFGKSDRNNLDIGREIRRRMIPSLTITVPMLFLSLIVCISTALIVAFYRGTYVDLWALVLCVFMMSVSMLFYIIGGQFIFGKLLKLFPISGYESGIYSWKFVFLPVVVGVISGIGASVRFYRTIFLEEINKDYIRTARSKGLSERVILFKHCLKNAMIPLLTNIVMSIPFLFMGSFLLEIFFGIPGLGNFTIEAIDAQDFAIVRSMVFLGSLLYIVGLILTDISYTLVDPRIRFK</sequence>
<evidence type="ECO:0000256" key="3">
    <source>
        <dbReference type="ARBA" id="ARBA00022475"/>
    </source>
</evidence>
<evidence type="ECO:0000313" key="9">
    <source>
        <dbReference type="EMBL" id="KHE93499.1"/>
    </source>
</evidence>
<dbReference type="SUPFAM" id="SSF161098">
    <property type="entry name" value="MetI-like"/>
    <property type="match status" value="1"/>
</dbReference>
<feature type="transmembrane region" description="Helical" evidence="7">
    <location>
        <begin position="148"/>
        <end position="174"/>
    </location>
</feature>
<keyword evidence="5 7" id="KW-1133">Transmembrane helix</keyword>
<keyword evidence="6 7" id="KW-0472">Membrane</keyword>
<dbReference type="AlphaFoldDB" id="A0A0B0ELL2"/>
<keyword evidence="4 7" id="KW-0812">Transmembrane</keyword>
<dbReference type="PROSITE" id="PS50928">
    <property type="entry name" value="ABC_TM1"/>
    <property type="match status" value="1"/>
</dbReference>
<dbReference type="PANTHER" id="PTHR30465:SF0">
    <property type="entry name" value="OLIGOPEPTIDE TRANSPORT SYSTEM PERMEASE PROTEIN APPB"/>
    <property type="match status" value="1"/>
</dbReference>
<dbReference type="PANTHER" id="PTHR30465">
    <property type="entry name" value="INNER MEMBRANE ABC TRANSPORTER"/>
    <property type="match status" value="1"/>
</dbReference>
<accession>A0A0B0ELL2</accession>
<dbReference type="GO" id="GO:0055085">
    <property type="term" value="P:transmembrane transport"/>
    <property type="evidence" value="ECO:0007669"/>
    <property type="project" value="InterPro"/>
</dbReference>
<evidence type="ECO:0000259" key="8">
    <source>
        <dbReference type="PROSITE" id="PS50928"/>
    </source>
</evidence>
<evidence type="ECO:0000313" key="10">
    <source>
        <dbReference type="Proteomes" id="UP000030652"/>
    </source>
</evidence>
<evidence type="ECO:0000256" key="1">
    <source>
        <dbReference type="ARBA" id="ARBA00004651"/>
    </source>
</evidence>
<dbReference type="InterPro" id="IPR035906">
    <property type="entry name" value="MetI-like_sf"/>
</dbReference>
<comment type="similarity">
    <text evidence="7">Belongs to the binding-protein-dependent transport system permease family.</text>
</comment>
<evidence type="ECO:0000256" key="5">
    <source>
        <dbReference type="ARBA" id="ARBA00022989"/>
    </source>
</evidence>
<evidence type="ECO:0000256" key="6">
    <source>
        <dbReference type="ARBA" id="ARBA00023136"/>
    </source>
</evidence>
<evidence type="ECO:0000256" key="2">
    <source>
        <dbReference type="ARBA" id="ARBA00022448"/>
    </source>
</evidence>
<dbReference type="InterPro" id="IPR000515">
    <property type="entry name" value="MetI-like"/>
</dbReference>
<dbReference type="CDD" id="cd06261">
    <property type="entry name" value="TM_PBP2"/>
    <property type="match status" value="1"/>
</dbReference>
<organism evidence="9 10">
    <name type="scientific">Candidatus Scalindua brodae</name>
    <dbReference type="NCBI Taxonomy" id="237368"/>
    <lineage>
        <taxon>Bacteria</taxon>
        <taxon>Pseudomonadati</taxon>
        <taxon>Planctomycetota</taxon>
        <taxon>Candidatus Brocadiia</taxon>
        <taxon>Candidatus Brocadiales</taxon>
        <taxon>Candidatus Scalinduaceae</taxon>
        <taxon>Candidatus Scalindua</taxon>
    </lineage>
</organism>
<evidence type="ECO:0000256" key="7">
    <source>
        <dbReference type="RuleBase" id="RU363032"/>
    </source>
</evidence>
<dbReference type="GO" id="GO:0005886">
    <property type="term" value="C:plasma membrane"/>
    <property type="evidence" value="ECO:0007669"/>
    <property type="project" value="UniProtKB-SubCell"/>
</dbReference>
<dbReference type="PATRIC" id="fig|237368.3.peg.859"/>